<protein>
    <submittedName>
        <fullName evidence="1">Uncharacterized protein</fullName>
    </submittedName>
</protein>
<gene>
    <name evidence="1" type="ORF">TPHV1_190002</name>
</gene>
<organism evidence="1 2">
    <name type="scientific">Treponema phagedenis</name>
    <dbReference type="NCBI Taxonomy" id="162"/>
    <lineage>
        <taxon>Bacteria</taxon>
        <taxon>Pseudomonadati</taxon>
        <taxon>Spirochaetota</taxon>
        <taxon>Spirochaetia</taxon>
        <taxon>Spirochaetales</taxon>
        <taxon>Treponemataceae</taxon>
        <taxon>Treponema</taxon>
    </lineage>
</organism>
<proteinExistence type="predicted"/>
<name>A0A0B7GWP2_TREPH</name>
<dbReference type="EMBL" id="CDNC01000011">
    <property type="protein sequence ID" value="CEM61395.1"/>
    <property type="molecule type" value="Genomic_DNA"/>
</dbReference>
<evidence type="ECO:0000313" key="1">
    <source>
        <dbReference type="EMBL" id="CEM61395.1"/>
    </source>
</evidence>
<accession>A0A0B7GWP2</accession>
<sequence>MDVFENNTFAMGGKPDFENAFTRLDVNTFVVCKCRFDSVDAANFDVAGCNTNEAALQKDFAGVRIEGQVIVLCFAVFLFKDDHGYNSID</sequence>
<reference evidence="2" key="1">
    <citation type="submission" date="2015-01" db="EMBL/GenBank/DDBJ databases">
        <authorList>
            <person name="Manzoor Shahid"/>
            <person name="Zubair Saima"/>
        </authorList>
    </citation>
    <scope>NUCLEOTIDE SEQUENCE [LARGE SCALE GENOMIC DNA]</scope>
    <source>
        <strain evidence="2">V1</strain>
    </source>
</reference>
<dbReference type="Proteomes" id="UP000042527">
    <property type="component" value="Unassembled WGS sequence"/>
</dbReference>
<dbReference type="AlphaFoldDB" id="A0A0B7GWP2"/>
<keyword evidence="2" id="KW-1185">Reference proteome</keyword>
<evidence type="ECO:0000313" key="2">
    <source>
        <dbReference type="Proteomes" id="UP000042527"/>
    </source>
</evidence>